<organism evidence="8 9">
    <name type="scientific">Candidatus Falkowbacteria bacterium RIFOXYA2_FULL_47_9</name>
    <dbReference type="NCBI Taxonomy" id="1797995"/>
    <lineage>
        <taxon>Bacteria</taxon>
        <taxon>Candidatus Falkowiibacteriota</taxon>
    </lineage>
</organism>
<dbReference type="SUPFAM" id="SSF53137">
    <property type="entry name" value="Translational machinery components"/>
    <property type="match status" value="1"/>
</dbReference>
<dbReference type="GO" id="GO:0003735">
    <property type="term" value="F:structural constituent of ribosome"/>
    <property type="evidence" value="ECO:0007669"/>
    <property type="project" value="InterPro"/>
</dbReference>
<dbReference type="AlphaFoldDB" id="A0A1F5SNF4"/>
<comment type="subunit">
    <text evidence="7">Part of the 50S ribosomal subunit; part of the 5S rRNA/L5/L18/L25 subcomplex. Contacts the 5S and 23S rRNAs.</text>
</comment>
<evidence type="ECO:0000313" key="8">
    <source>
        <dbReference type="EMBL" id="OGF28235.1"/>
    </source>
</evidence>
<keyword evidence="5 7" id="KW-0687">Ribonucleoprotein</keyword>
<name>A0A1F5SNF4_9BACT</name>
<keyword evidence="3 7" id="KW-0694">RNA-binding</keyword>
<dbReference type="Proteomes" id="UP000178925">
    <property type="component" value="Unassembled WGS sequence"/>
</dbReference>
<accession>A0A1F5SNF4</accession>
<dbReference type="PANTHER" id="PTHR12899:SF3">
    <property type="entry name" value="LARGE RIBOSOMAL SUBUNIT PROTEIN UL18M"/>
    <property type="match status" value="1"/>
</dbReference>
<gene>
    <name evidence="7" type="primary">rplR</name>
    <name evidence="8" type="ORF">A2242_04825</name>
</gene>
<keyword evidence="2 7" id="KW-0699">rRNA-binding</keyword>
<evidence type="ECO:0000256" key="1">
    <source>
        <dbReference type="ARBA" id="ARBA00007116"/>
    </source>
</evidence>
<dbReference type="GO" id="GO:0006412">
    <property type="term" value="P:translation"/>
    <property type="evidence" value="ECO:0007669"/>
    <property type="project" value="UniProtKB-UniRule"/>
</dbReference>
<keyword evidence="4 7" id="KW-0689">Ribosomal protein</keyword>
<comment type="caution">
    <text evidence="8">The sequence shown here is derived from an EMBL/GenBank/DDBJ whole genome shotgun (WGS) entry which is preliminary data.</text>
</comment>
<dbReference type="InterPro" id="IPR057268">
    <property type="entry name" value="Ribosomal_L18"/>
</dbReference>
<evidence type="ECO:0000256" key="2">
    <source>
        <dbReference type="ARBA" id="ARBA00022730"/>
    </source>
</evidence>
<dbReference type="NCBIfam" id="TIGR00060">
    <property type="entry name" value="L18_bact"/>
    <property type="match status" value="1"/>
</dbReference>
<evidence type="ECO:0000256" key="3">
    <source>
        <dbReference type="ARBA" id="ARBA00022884"/>
    </source>
</evidence>
<sequence length="117" mass="13078">MNKYSQKIKQNKLRRKARSRVKIFGTAARPRVSVFRSNRSVYVQLIDDEKSQTIVSVNMKELSGKTKTEMSAVAGKLLAQKAKEKAITRAVFDRGGNRYHGRIKAIADAARAAGLEI</sequence>
<reference evidence="8 9" key="1">
    <citation type="journal article" date="2016" name="Nat. Commun.">
        <title>Thousands of microbial genomes shed light on interconnected biogeochemical processes in an aquifer system.</title>
        <authorList>
            <person name="Anantharaman K."/>
            <person name="Brown C.T."/>
            <person name="Hug L.A."/>
            <person name="Sharon I."/>
            <person name="Castelle C.J."/>
            <person name="Probst A.J."/>
            <person name="Thomas B.C."/>
            <person name="Singh A."/>
            <person name="Wilkins M.J."/>
            <person name="Karaoz U."/>
            <person name="Brodie E.L."/>
            <person name="Williams K.H."/>
            <person name="Hubbard S.S."/>
            <person name="Banfield J.F."/>
        </authorList>
    </citation>
    <scope>NUCLEOTIDE SEQUENCE [LARGE SCALE GENOMIC DNA]</scope>
</reference>
<evidence type="ECO:0000256" key="6">
    <source>
        <dbReference type="ARBA" id="ARBA00035197"/>
    </source>
</evidence>
<protein>
    <recommendedName>
        <fullName evidence="6 7">Large ribosomal subunit protein uL18</fullName>
    </recommendedName>
</protein>
<dbReference type="GO" id="GO:0008097">
    <property type="term" value="F:5S rRNA binding"/>
    <property type="evidence" value="ECO:0007669"/>
    <property type="project" value="TreeGrafter"/>
</dbReference>
<evidence type="ECO:0000256" key="5">
    <source>
        <dbReference type="ARBA" id="ARBA00023274"/>
    </source>
</evidence>
<dbReference type="Pfam" id="PF00861">
    <property type="entry name" value="Ribosomal_L18p"/>
    <property type="match status" value="1"/>
</dbReference>
<comment type="similarity">
    <text evidence="1 7">Belongs to the universal ribosomal protein uL18 family.</text>
</comment>
<proteinExistence type="inferred from homology"/>
<evidence type="ECO:0000313" key="9">
    <source>
        <dbReference type="Proteomes" id="UP000178925"/>
    </source>
</evidence>
<evidence type="ECO:0000256" key="4">
    <source>
        <dbReference type="ARBA" id="ARBA00022980"/>
    </source>
</evidence>
<evidence type="ECO:0000256" key="7">
    <source>
        <dbReference type="HAMAP-Rule" id="MF_01337"/>
    </source>
</evidence>
<dbReference type="GO" id="GO:0022625">
    <property type="term" value="C:cytosolic large ribosomal subunit"/>
    <property type="evidence" value="ECO:0007669"/>
    <property type="project" value="TreeGrafter"/>
</dbReference>
<dbReference type="STRING" id="1797995.A2242_04825"/>
<comment type="function">
    <text evidence="7">This is one of the proteins that bind and probably mediate the attachment of the 5S RNA into the large ribosomal subunit, where it forms part of the central protuberance.</text>
</comment>
<dbReference type="InterPro" id="IPR004389">
    <property type="entry name" value="Ribosomal_uL18_bac-type"/>
</dbReference>
<dbReference type="HAMAP" id="MF_01337_B">
    <property type="entry name" value="Ribosomal_uL18_B"/>
    <property type="match status" value="1"/>
</dbReference>
<dbReference type="EMBL" id="MFGC01000017">
    <property type="protein sequence ID" value="OGF28235.1"/>
    <property type="molecule type" value="Genomic_DNA"/>
</dbReference>
<dbReference type="InterPro" id="IPR005484">
    <property type="entry name" value="Ribosomal_uL18_bac/plant/anim"/>
</dbReference>
<dbReference type="Gene3D" id="3.30.420.100">
    <property type="match status" value="1"/>
</dbReference>
<dbReference type="PANTHER" id="PTHR12899">
    <property type="entry name" value="39S RIBOSOMAL PROTEIN L18, MITOCHONDRIAL"/>
    <property type="match status" value="1"/>
</dbReference>
<dbReference type="CDD" id="cd00432">
    <property type="entry name" value="Ribosomal_L18_L5e"/>
    <property type="match status" value="1"/>
</dbReference>